<protein>
    <recommendedName>
        <fullName evidence="4">Lipoprotein</fullName>
    </recommendedName>
</protein>
<evidence type="ECO:0000313" key="2">
    <source>
        <dbReference type="EMBL" id="MFC3155238.1"/>
    </source>
</evidence>
<gene>
    <name evidence="2" type="ORF">ACFOEB_08500</name>
</gene>
<accession>A0ABV7HMW7</accession>
<keyword evidence="1" id="KW-0175">Coiled coil</keyword>
<dbReference type="PROSITE" id="PS51257">
    <property type="entry name" value="PROKAR_LIPOPROTEIN"/>
    <property type="match status" value="1"/>
</dbReference>
<dbReference type="RefSeq" id="WP_339615447.1">
    <property type="nucleotide sequence ID" value="NZ_AP031500.1"/>
</dbReference>
<evidence type="ECO:0000256" key="1">
    <source>
        <dbReference type="SAM" id="Coils"/>
    </source>
</evidence>
<keyword evidence="3" id="KW-1185">Reference proteome</keyword>
<evidence type="ECO:0008006" key="4">
    <source>
        <dbReference type="Google" id="ProtNLM"/>
    </source>
</evidence>
<sequence>MSKWVIAGLVLGLSACGQSDNGTAAEKKGAFEAYTDSQAKALEQAKDVENTLKEAEQARRKQLEQAQ</sequence>
<reference evidence="3" key="1">
    <citation type="journal article" date="2019" name="Int. J. Syst. Evol. Microbiol.">
        <title>The Global Catalogue of Microorganisms (GCM) 10K type strain sequencing project: providing services to taxonomists for standard genome sequencing and annotation.</title>
        <authorList>
            <consortium name="The Broad Institute Genomics Platform"/>
            <consortium name="The Broad Institute Genome Sequencing Center for Infectious Disease"/>
            <person name="Wu L."/>
            <person name="Ma J."/>
        </authorList>
    </citation>
    <scope>NUCLEOTIDE SEQUENCE [LARGE SCALE GENOMIC DNA]</scope>
    <source>
        <strain evidence="3">KCTC 52141</strain>
    </source>
</reference>
<dbReference type="Proteomes" id="UP001595548">
    <property type="component" value="Unassembled WGS sequence"/>
</dbReference>
<feature type="coiled-coil region" evidence="1">
    <location>
        <begin position="38"/>
        <end position="65"/>
    </location>
</feature>
<proteinExistence type="predicted"/>
<organism evidence="2 3">
    <name type="scientific">Gilvimarinus japonicus</name>
    <dbReference type="NCBI Taxonomy" id="1796469"/>
    <lineage>
        <taxon>Bacteria</taxon>
        <taxon>Pseudomonadati</taxon>
        <taxon>Pseudomonadota</taxon>
        <taxon>Gammaproteobacteria</taxon>
        <taxon>Cellvibrionales</taxon>
        <taxon>Cellvibrionaceae</taxon>
        <taxon>Gilvimarinus</taxon>
    </lineage>
</organism>
<name>A0ABV7HMW7_9GAMM</name>
<comment type="caution">
    <text evidence="2">The sequence shown here is derived from an EMBL/GenBank/DDBJ whole genome shotgun (WGS) entry which is preliminary data.</text>
</comment>
<evidence type="ECO:0000313" key="3">
    <source>
        <dbReference type="Proteomes" id="UP001595548"/>
    </source>
</evidence>
<dbReference type="EMBL" id="JBHRTL010000006">
    <property type="protein sequence ID" value="MFC3155238.1"/>
    <property type="molecule type" value="Genomic_DNA"/>
</dbReference>